<dbReference type="EMBL" id="BART01005918">
    <property type="protein sequence ID" value="GAG55169.1"/>
    <property type="molecule type" value="Genomic_DNA"/>
</dbReference>
<protein>
    <submittedName>
        <fullName evidence="2">Uncharacterized protein</fullName>
    </submittedName>
</protein>
<name>X0YGM9_9ZZZZ</name>
<accession>X0YGM9</accession>
<feature type="region of interest" description="Disordered" evidence="1">
    <location>
        <begin position="47"/>
        <end position="121"/>
    </location>
</feature>
<reference evidence="2" key="1">
    <citation type="journal article" date="2014" name="Front. Microbiol.">
        <title>High frequency of phylogenetically diverse reductive dehalogenase-homologous genes in deep subseafloor sedimentary metagenomes.</title>
        <authorList>
            <person name="Kawai M."/>
            <person name="Futagami T."/>
            <person name="Toyoda A."/>
            <person name="Takaki Y."/>
            <person name="Nishi S."/>
            <person name="Hori S."/>
            <person name="Arai W."/>
            <person name="Tsubouchi T."/>
            <person name="Morono Y."/>
            <person name="Uchiyama I."/>
            <person name="Ito T."/>
            <person name="Fujiyama A."/>
            <person name="Inagaki F."/>
            <person name="Takami H."/>
        </authorList>
    </citation>
    <scope>NUCLEOTIDE SEQUENCE</scope>
    <source>
        <strain evidence="2">Expedition CK06-06</strain>
    </source>
</reference>
<gene>
    <name evidence="2" type="ORF">S01H4_13430</name>
</gene>
<evidence type="ECO:0000313" key="2">
    <source>
        <dbReference type="EMBL" id="GAG55169.1"/>
    </source>
</evidence>
<proteinExistence type="predicted"/>
<comment type="caution">
    <text evidence="2">The sequence shown here is derived from an EMBL/GenBank/DDBJ whole genome shotgun (WGS) entry which is preliminary data.</text>
</comment>
<organism evidence="2">
    <name type="scientific">marine sediment metagenome</name>
    <dbReference type="NCBI Taxonomy" id="412755"/>
    <lineage>
        <taxon>unclassified sequences</taxon>
        <taxon>metagenomes</taxon>
        <taxon>ecological metagenomes</taxon>
    </lineage>
</organism>
<evidence type="ECO:0000256" key="1">
    <source>
        <dbReference type="SAM" id="MobiDB-lite"/>
    </source>
</evidence>
<sequence>MMDNHKSELLETVEAVSKFAGILAGRVVVRSKKIADCVKNLATAKLEPKPEPSTKVTESTKSQAKKRIAEMEKKKATSKQAKLKGKTEKSKPSSGSQSCLKPKAGEKTSIVAKSQKRHPAFSPIHVELLQVQIPA</sequence>
<dbReference type="AlphaFoldDB" id="X0YGM9"/>